<dbReference type="PANTHER" id="PTHR40623:SF2">
    <property type="entry name" value="INTEGRAL MEMBRANE PROTEIN"/>
    <property type="match status" value="1"/>
</dbReference>
<evidence type="ECO:0000256" key="1">
    <source>
        <dbReference type="SAM" id="MobiDB-lite"/>
    </source>
</evidence>
<evidence type="ECO:0000313" key="3">
    <source>
        <dbReference type="EMBL" id="KZZ88121.1"/>
    </source>
</evidence>
<protein>
    <submittedName>
        <fullName evidence="3">Uncharacterized protein</fullName>
    </submittedName>
</protein>
<keyword evidence="2" id="KW-0812">Transmembrane</keyword>
<reference evidence="3 4" key="1">
    <citation type="journal article" date="2016" name="Genome Biol. Evol.">
        <title>Divergent and convergent evolution of fungal pathogenicity.</title>
        <authorList>
            <person name="Shang Y."/>
            <person name="Xiao G."/>
            <person name="Zheng P."/>
            <person name="Cen K."/>
            <person name="Zhan S."/>
            <person name="Wang C."/>
        </authorList>
    </citation>
    <scope>NUCLEOTIDE SEQUENCE [LARGE SCALE GENOMIC DNA]</scope>
    <source>
        <strain evidence="3 4">ARSEF 7405</strain>
    </source>
</reference>
<feature type="compositionally biased region" description="Basic and acidic residues" evidence="1">
    <location>
        <begin position="258"/>
        <end position="269"/>
    </location>
</feature>
<feature type="region of interest" description="Disordered" evidence="1">
    <location>
        <begin position="81"/>
        <end position="144"/>
    </location>
</feature>
<dbReference type="EMBL" id="AZGZ01000028">
    <property type="protein sequence ID" value="KZZ88121.1"/>
    <property type="molecule type" value="Genomic_DNA"/>
</dbReference>
<evidence type="ECO:0000256" key="2">
    <source>
        <dbReference type="SAM" id="Phobius"/>
    </source>
</evidence>
<feature type="transmembrane region" description="Helical" evidence="2">
    <location>
        <begin position="12"/>
        <end position="30"/>
    </location>
</feature>
<sequence length="269" mass="29895">MAQVFFLEWELWEKMVFGLVLIYAAGVQYFRRYRVQRRRGSRSWSKQKTTDSTEMTEEIPFGSRALEQGVVVEGIWTSQPSTPVRTDCDNSRSGTLSATNNASEGSLMQPGTTPSSIRHTSTSDLSGRRTIRTSRSRTPVPLRWRSEGSPSVIIRAKDLSSKGSILEERPSIQSMRSSRRESAASKVDMETDKGHQAPETADTVEDVAKKSFLSIYDPNSQTAIRNQSSVCEGHDDSQIFVTAKEWPSTTLPSPANSGKHEADAESNAR</sequence>
<dbReference type="VEuPathDB" id="FungiDB:AAP_05181"/>
<dbReference type="Proteomes" id="UP000242877">
    <property type="component" value="Unassembled WGS sequence"/>
</dbReference>
<feature type="compositionally biased region" description="Polar residues" evidence="1">
    <location>
        <begin position="91"/>
        <end position="125"/>
    </location>
</feature>
<accession>A0A167VX10</accession>
<dbReference type="OrthoDB" id="5426165at2759"/>
<keyword evidence="4" id="KW-1185">Reference proteome</keyword>
<feature type="compositionally biased region" description="Basic and acidic residues" evidence="1">
    <location>
        <begin position="178"/>
        <end position="196"/>
    </location>
</feature>
<dbReference type="PANTHER" id="PTHR40623">
    <property type="entry name" value="INTEGRAL MEMBRANE PROTEIN"/>
    <property type="match status" value="1"/>
</dbReference>
<dbReference type="AlphaFoldDB" id="A0A167VX10"/>
<keyword evidence="2" id="KW-1133">Transmembrane helix</keyword>
<evidence type="ECO:0000313" key="4">
    <source>
        <dbReference type="Proteomes" id="UP000242877"/>
    </source>
</evidence>
<organism evidence="3 4">
    <name type="scientific">Ascosphaera apis ARSEF 7405</name>
    <dbReference type="NCBI Taxonomy" id="392613"/>
    <lineage>
        <taxon>Eukaryota</taxon>
        <taxon>Fungi</taxon>
        <taxon>Dikarya</taxon>
        <taxon>Ascomycota</taxon>
        <taxon>Pezizomycotina</taxon>
        <taxon>Eurotiomycetes</taxon>
        <taxon>Eurotiomycetidae</taxon>
        <taxon>Onygenales</taxon>
        <taxon>Ascosphaeraceae</taxon>
        <taxon>Ascosphaera</taxon>
    </lineage>
</organism>
<feature type="compositionally biased region" description="Polar residues" evidence="1">
    <location>
        <begin position="247"/>
        <end position="256"/>
    </location>
</feature>
<feature type="region of interest" description="Disordered" evidence="1">
    <location>
        <begin position="244"/>
        <end position="269"/>
    </location>
</feature>
<proteinExistence type="predicted"/>
<keyword evidence="2" id="KW-0472">Membrane</keyword>
<feature type="region of interest" description="Disordered" evidence="1">
    <location>
        <begin position="164"/>
        <end position="205"/>
    </location>
</feature>
<comment type="caution">
    <text evidence="3">The sequence shown here is derived from an EMBL/GenBank/DDBJ whole genome shotgun (WGS) entry which is preliminary data.</text>
</comment>
<name>A0A167VX10_9EURO</name>
<gene>
    <name evidence="3" type="ORF">AAP_05181</name>
</gene>